<reference evidence="2 3" key="1">
    <citation type="submission" date="2018-06" db="EMBL/GenBank/DDBJ databases">
        <title>Combined omics and stable isotope probing to characterize newly discovered Mariana Back-Arc vent microbial communities.</title>
        <authorList>
            <person name="Trembath-Reichert E."/>
            <person name="Huber J.A."/>
        </authorList>
    </citation>
    <scope>NUCLEOTIDE SEQUENCE [LARGE SCALE GENOMIC DNA]</scope>
    <source>
        <strain evidence="2">MAG 63_2</strain>
    </source>
</reference>
<dbReference type="GO" id="GO:0003677">
    <property type="term" value="F:DNA binding"/>
    <property type="evidence" value="ECO:0007669"/>
    <property type="project" value="InterPro"/>
</dbReference>
<evidence type="ECO:0000313" key="2">
    <source>
        <dbReference type="EMBL" id="RTZ77771.1"/>
    </source>
</evidence>
<comment type="caution">
    <text evidence="2">The sequence shown here is derived from an EMBL/GenBank/DDBJ whole genome shotgun (WGS) entry which is preliminary data.</text>
</comment>
<proteinExistence type="predicted"/>
<dbReference type="InterPro" id="IPR010982">
    <property type="entry name" value="Lambda_DNA-bd_dom_sf"/>
</dbReference>
<sequence>SGEKLSKIAEALSVTTDYLLDETAEPNNEVLQKAFFREFRKLEEEDQKKIEQMIKLWGRKD</sequence>
<dbReference type="AlphaFoldDB" id="A0A432G3H4"/>
<dbReference type="InterPro" id="IPR001387">
    <property type="entry name" value="Cro/C1-type_HTH"/>
</dbReference>
<dbReference type="Proteomes" id="UP000286732">
    <property type="component" value="Unassembled WGS sequence"/>
</dbReference>
<organism evidence="2 3">
    <name type="scientific">SAR324 cluster bacterium</name>
    <dbReference type="NCBI Taxonomy" id="2024889"/>
    <lineage>
        <taxon>Bacteria</taxon>
        <taxon>Deltaproteobacteria</taxon>
        <taxon>SAR324 cluster</taxon>
    </lineage>
</organism>
<evidence type="ECO:0000259" key="1">
    <source>
        <dbReference type="PROSITE" id="PS50943"/>
    </source>
</evidence>
<dbReference type="EMBL" id="QNZM01000326">
    <property type="protein sequence ID" value="RTZ77771.1"/>
    <property type="molecule type" value="Genomic_DNA"/>
</dbReference>
<feature type="non-terminal residue" evidence="2">
    <location>
        <position position="1"/>
    </location>
</feature>
<evidence type="ECO:0000313" key="3">
    <source>
        <dbReference type="Proteomes" id="UP000286732"/>
    </source>
</evidence>
<accession>A0A432G3H4</accession>
<name>A0A432G3H4_9DELT</name>
<feature type="domain" description="HTH cro/C1-type" evidence="1">
    <location>
        <begin position="1"/>
        <end position="19"/>
    </location>
</feature>
<gene>
    <name evidence="2" type="ORF">DSY98_08455</name>
</gene>
<dbReference type="Gene3D" id="1.10.260.40">
    <property type="entry name" value="lambda repressor-like DNA-binding domains"/>
    <property type="match status" value="1"/>
</dbReference>
<protein>
    <submittedName>
        <fullName evidence="2">Transcriptional regulator</fullName>
    </submittedName>
</protein>
<dbReference type="PROSITE" id="PS50943">
    <property type="entry name" value="HTH_CROC1"/>
    <property type="match status" value="1"/>
</dbReference>